<dbReference type="InterPro" id="IPR051484">
    <property type="entry name" value="Tensin_PTEN_phosphatase"/>
</dbReference>
<dbReference type="SUPFAM" id="SSF50729">
    <property type="entry name" value="PH domain-like"/>
    <property type="match status" value="1"/>
</dbReference>
<evidence type="ECO:0000256" key="3">
    <source>
        <dbReference type="SAM" id="MobiDB-lite"/>
    </source>
</evidence>
<feature type="domain" description="SH2" evidence="4">
    <location>
        <begin position="1"/>
        <end position="86"/>
    </location>
</feature>
<keyword evidence="6" id="KW-1185">Reference proteome</keyword>
<dbReference type="Pfam" id="PF08416">
    <property type="entry name" value="PTB"/>
    <property type="match status" value="1"/>
</dbReference>
<evidence type="ECO:0000256" key="2">
    <source>
        <dbReference type="PROSITE-ProRule" id="PRU00191"/>
    </source>
</evidence>
<feature type="non-terminal residue" evidence="5">
    <location>
        <position position="324"/>
    </location>
</feature>
<dbReference type="InterPro" id="IPR000980">
    <property type="entry name" value="SH2"/>
</dbReference>
<comment type="caution">
    <text evidence="5">The sequence shown here is derived from an EMBL/GenBank/DDBJ whole genome shotgun (WGS) entry which is preliminary data.</text>
</comment>
<dbReference type="PANTHER" id="PTHR45734:SF10">
    <property type="entry name" value="BLISTERY, ISOFORM A"/>
    <property type="match status" value="1"/>
</dbReference>
<dbReference type="EMBL" id="JBJKFK010007466">
    <property type="protein sequence ID" value="KAL3307403.1"/>
    <property type="molecule type" value="Genomic_DNA"/>
</dbReference>
<gene>
    <name evidence="5" type="primary">TNS3</name>
    <name evidence="5" type="ORF">Ciccas_014083</name>
</gene>
<proteinExistence type="predicted"/>
<reference evidence="5 6" key="1">
    <citation type="submission" date="2024-11" db="EMBL/GenBank/DDBJ databases">
        <title>Adaptive evolution of stress response genes in parasites aligns with host niche diversity.</title>
        <authorList>
            <person name="Hahn C."/>
            <person name="Resl P."/>
        </authorList>
    </citation>
    <scope>NUCLEOTIDE SEQUENCE [LARGE SCALE GENOMIC DNA]</scope>
    <source>
        <strain evidence="5">EGGRZ-B1_66</strain>
        <tissue evidence="5">Body</tissue>
    </source>
</reference>
<dbReference type="Gene3D" id="3.30.505.10">
    <property type="entry name" value="SH2 domain"/>
    <property type="match status" value="1"/>
</dbReference>
<protein>
    <submittedName>
        <fullName evidence="5">Tensin-3</fullName>
    </submittedName>
</protein>
<name>A0ABD2PIZ2_9PLAT</name>
<dbReference type="Proteomes" id="UP001626550">
    <property type="component" value="Unassembled WGS sequence"/>
</dbReference>
<dbReference type="InterPro" id="IPR011993">
    <property type="entry name" value="PH-like_dom_sf"/>
</dbReference>
<sequence>MIRESTTYPNSYGLALKAYRVPHSVKVKPEDPLSAQLVRHFLIERTETGFQIRGYDFEPIFGNLTDLVAHHCRNPVALPCALRLPGYAPVPTAEEVFSGPVDPSTKELAPVRDRSYNRSRSRTPNRGQLNGYNHEALFGRGTMDNPLIDEQRHKEIYRSNTELAPANTGILAQSMRIDSNSMSPLRSILPKGAACMLYYLGSLDVEQLSGPNALRMAVDRVFGTEFEYIRPIEVTFHVNADGITITDVMRRSFFRRHHPIYHITYMDLDPNNRSWNMHIDGMVRSFKILGFVARISDHQMGNRCHVLTECERGEPAEIVANFVN</sequence>
<organism evidence="5 6">
    <name type="scientific">Cichlidogyrus casuarinus</name>
    <dbReference type="NCBI Taxonomy" id="1844966"/>
    <lineage>
        <taxon>Eukaryota</taxon>
        <taxon>Metazoa</taxon>
        <taxon>Spiralia</taxon>
        <taxon>Lophotrochozoa</taxon>
        <taxon>Platyhelminthes</taxon>
        <taxon>Monogenea</taxon>
        <taxon>Monopisthocotylea</taxon>
        <taxon>Dactylogyridea</taxon>
        <taxon>Ancyrocephalidae</taxon>
        <taxon>Cichlidogyrus</taxon>
    </lineage>
</organism>
<evidence type="ECO:0000313" key="6">
    <source>
        <dbReference type="Proteomes" id="UP001626550"/>
    </source>
</evidence>
<accession>A0ABD2PIZ2</accession>
<feature type="region of interest" description="Disordered" evidence="3">
    <location>
        <begin position="94"/>
        <end position="133"/>
    </location>
</feature>
<dbReference type="AlphaFoldDB" id="A0ABD2PIZ2"/>
<keyword evidence="1 2" id="KW-0727">SH2 domain</keyword>
<dbReference type="InterPro" id="IPR013625">
    <property type="entry name" value="PTB"/>
</dbReference>
<dbReference type="InterPro" id="IPR036860">
    <property type="entry name" value="SH2_dom_sf"/>
</dbReference>
<evidence type="ECO:0000313" key="5">
    <source>
        <dbReference type="EMBL" id="KAL3307403.1"/>
    </source>
</evidence>
<dbReference type="PROSITE" id="PS50001">
    <property type="entry name" value="SH2"/>
    <property type="match status" value="1"/>
</dbReference>
<dbReference type="PANTHER" id="PTHR45734">
    <property type="entry name" value="TENSIN"/>
    <property type="match status" value="1"/>
</dbReference>
<dbReference type="Gene3D" id="2.30.29.30">
    <property type="entry name" value="Pleckstrin-homology domain (PH domain)/Phosphotyrosine-binding domain (PTB)"/>
    <property type="match status" value="1"/>
</dbReference>
<evidence type="ECO:0000256" key="1">
    <source>
        <dbReference type="ARBA" id="ARBA00022999"/>
    </source>
</evidence>
<evidence type="ECO:0000259" key="4">
    <source>
        <dbReference type="PROSITE" id="PS50001"/>
    </source>
</evidence>
<dbReference type="SUPFAM" id="SSF55550">
    <property type="entry name" value="SH2 domain"/>
    <property type="match status" value="1"/>
</dbReference>